<feature type="transmembrane region" description="Helical" evidence="1">
    <location>
        <begin position="244"/>
        <end position="261"/>
    </location>
</feature>
<organism evidence="2 3">
    <name type="scientific">Cymbomonas tetramitiformis</name>
    <dbReference type="NCBI Taxonomy" id="36881"/>
    <lineage>
        <taxon>Eukaryota</taxon>
        <taxon>Viridiplantae</taxon>
        <taxon>Chlorophyta</taxon>
        <taxon>Pyramimonadophyceae</taxon>
        <taxon>Pyramimonadales</taxon>
        <taxon>Pyramimonadaceae</taxon>
        <taxon>Cymbomonas</taxon>
    </lineage>
</organism>
<evidence type="ECO:0000256" key="1">
    <source>
        <dbReference type="SAM" id="Phobius"/>
    </source>
</evidence>
<evidence type="ECO:0000313" key="3">
    <source>
        <dbReference type="Proteomes" id="UP001190700"/>
    </source>
</evidence>
<dbReference type="AlphaFoldDB" id="A0AAE0F9L0"/>
<dbReference type="EMBL" id="LGRX02022413">
    <property type="protein sequence ID" value="KAK3255652.1"/>
    <property type="molecule type" value="Genomic_DNA"/>
</dbReference>
<reference evidence="2 3" key="1">
    <citation type="journal article" date="2015" name="Genome Biol. Evol.">
        <title>Comparative Genomics of a Bacterivorous Green Alga Reveals Evolutionary Causalities and Consequences of Phago-Mixotrophic Mode of Nutrition.</title>
        <authorList>
            <person name="Burns J.A."/>
            <person name="Paasch A."/>
            <person name="Narechania A."/>
            <person name="Kim E."/>
        </authorList>
    </citation>
    <scope>NUCLEOTIDE SEQUENCE [LARGE SCALE GENOMIC DNA]</scope>
    <source>
        <strain evidence="2 3">PLY_AMNH</strain>
    </source>
</reference>
<proteinExistence type="predicted"/>
<keyword evidence="1" id="KW-1133">Transmembrane helix</keyword>
<gene>
    <name evidence="2" type="ORF">CYMTET_35182</name>
</gene>
<name>A0AAE0F9L0_9CHLO</name>
<evidence type="ECO:0000313" key="2">
    <source>
        <dbReference type="EMBL" id="KAK3255652.1"/>
    </source>
</evidence>
<dbReference type="Proteomes" id="UP001190700">
    <property type="component" value="Unassembled WGS sequence"/>
</dbReference>
<comment type="caution">
    <text evidence="2">The sequence shown here is derived from an EMBL/GenBank/DDBJ whole genome shotgun (WGS) entry which is preliminary data.</text>
</comment>
<protein>
    <submittedName>
        <fullName evidence="2">Uncharacterized protein</fullName>
    </submittedName>
</protein>
<keyword evidence="1" id="KW-0812">Transmembrane</keyword>
<keyword evidence="1" id="KW-0472">Membrane</keyword>
<accession>A0AAE0F9L0</accession>
<keyword evidence="3" id="KW-1185">Reference proteome</keyword>
<sequence>MEELTEDQVAELALLEAEIEQRIKDIEQADLELGARRTEQEDTCPEPNAELGAPIDTIHEGIATGVEVSSLHKQSGGLLEEVSDWLLKSEEKKEKVPLGPAPLNHDERNTLDDLDVWAGKMSSEGSGAAKAYGAVGMRAEHVFSFGRLALPKARPLSNGAMSLMANLETKSKPRQTLKEKQSLNSEAQIERAHKEVDDVISQIENQVLATTTTLVEHTGGGVAAPSLAAFRVYYESLPKPMQRTAVTVVVTFAIILYVFFYEVHEEVEEEMVEALGEEGIGFAETG</sequence>